<organism evidence="2">
    <name type="scientific">Anopheles darlingi</name>
    <name type="common">Mosquito</name>
    <dbReference type="NCBI Taxonomy" id="43151"/>
    <lineage>
        <taxon>Eukaryota</taxon>
        <taxon>Metazoa</taxon>
        <taxon>Ecdysozoa</taxon>
        <taxon>Arthropoda</taxon>
        <taxon>Hexapoda</taxon>
        <taxon>Insecta</taxon>
        <taxon>Pterygota</taxon>
        <taxon>Neoptera</taxon>
        <taxon>Endopterygota</taxon>
        <taxon>Diptera</taxon>
        <taxon>Nematocera</taxon>
        <taxon>Culicoidea</taxon>
        <taxon>Culicidae</taxon>
        <taxon>Anophelinae</taxon>
        <taxon>Anopheles</taxon>
    </lineage>
</organism>
<dbReference type="AlphaFoldDB" id="A0A2M4D9N4"/>
<feature type="signal peptide" evidence="1">
    <location>
        <begin position="1"/>
        <end position="17"/>
    </location>
</feature>
<proteinExistence type="predicted"/>
<accession>A0A2M4D9N4</accession>
<keyword evidence="1" id="KW-0732">Signal</keyword>
<protein>
    <submittedName>
        <fullName evidence="2">Putative secreted protein</fullName>
    </submittedName>
</protein>
<dbReference type="EMBL" id="GGFL01010023">
    <property type="protein sequence ID" value="MBW74201.1"/>
    <property type="molecule type" value="Transcribed_RNA"/>
</dbReference>
<sequence>MMVLLLLLLLLLLKVMTVHDVVRFLHEDVARLLQYGRDEQVLVQRNTPTADARLGDLRQRDADQPLRFGHCFDFGRRCCCCWWAAAGGMNSNFRLVFRFDRSVPCTCVREKNHREKRRSPSTFGRNSVPFLTLNRARTHDAILSTSF</sequence>
<reference evidence="2" key="1">
    <citation type="submission" date="2018-01" db="EMBL/GenBank/DDBJ databases">
        <title>An insight into the sialome of Amazonian anophelines.</title>
        <authorList>
            <person name="Ribeiro J.M."/>
            <person name="Scarpassa V."/>
            <person name="Calvo E."/>
        </authorList>
    </citation>
    <scope>NUCLEOTIDE SEQUENCE</scope>
</reference>
<evidence type="ECO:0000256" key="1">
    <source>
        <dbReference type="SAM" id="SignalP"/>
    </source>
</evidence>
<feature type="chain" id="PRO_5014779274" evidence="1">
    <location>
        <begin position="18"/>
        <end position="147"/>
    </location>
</feature>
<name>A0A2M4D9N4_ANODA</name>
<evidence type="ECO:0000313" key="2">
    <source>
        <dbReference type="EMBL" id="MBW74201.1"/>
    </source>
</evidence>